<proteinExistence type="inferred from homology"/>
<dbReference type="PIRSF" id="PIRSF016578">
    <property type="entry name" value="HsaA"/>
    <property type="match status" value="1"/>
</dbReference>
<dbReference type="STRING" id="640132.Srot_2597"/>
<dbReference type="InterPro" id="IPR037069">
    <property type="entry name" value="AcylCoA_DH/ox_N_sf"/>
</dbReference>
<protein>
    <submittedName>
        <fullName evidence="7">Acyl-CoA dehydrogenase type 2 domain protein</fullName>
    </submittedName>
</protein>
<dbReference type="Pfam" id="PF02770">
    <property type="entry name" value="Acyl-CoA_dh_M"/>
    <property type="match status" value="1"/>
</dbReference>
<feature type="domain" description="Acyl-CoA oxidase/dehydrogenase middle" evidence="4">
    <location>
        <begin position="157"/>
        <end position="237"/>
    </location>
</feature>
<dbReference type="AlphaFoldDB" id="D6ZC63"/>
<dbReference type="GO" id="GO:0033539">
    <property type="term" value="P:fatty acid beta-oxidation using acyl-CoA dehydrogenase"/>
    <property type="evidence" value="ECO:0007669"/>
    <property type="project" value="TreeGrafter"/>
</dbReference>
<dbReference type="SUPFAM" id="SSF56645">
    <property type="entry name" value="Acyl-CoA dehydrogenase NM domain-like"/>
    <property type="match status" value="1"/>
</dbReference>
<dbReference type="Proteomes" id="UP000002247">
    <property type="component" value="Chromosome"/>
</dbReference>
<dbReference type="eggNOG" id="COG1960">
    <property type="taxonomic scope" value="Bacteria"/>
</dbReference>
<dbReference type="SUPFAM" id="SSF47203">
    <property type="entry name" value="Acyl-CoA dehydrogenase C-terminal domain-like"/>
    <property type="match status" value="1"/>
</dbReference>
<keyword evidence="2" id="KW-0560">Oxidoreductase</keyword>
<dbReference type="PANTHER" id="PTHR48083:SF19">
    <property type="entry name" value="FLAVIN-DEPENDENT MONOOXYGENASE, OXYGENASE SUBUNIT HSAA"/>
    <property type="match status" value="1"/>
</dbReference>
<dbReference type="GO" id="GO:0016712">
    <property type="term" value="F:oxidoreductase activity, acting on paired donors, with incorporation or reduction of molecular oxygen, reduced flavin or flavoprotein as one donor, and incorporation of one atom of oxygen"/>
    <property type="evidence" value="ECO:0007669"/>
    <property type="project" value="TreeGrafter"/>
</dbReference>
<dbReference type="InterPro" id="IPR046373">
    <property type="entry name" value="Acyl-CoA_Oxase/DH_mid-dom_sf"/>
</dbReference>
<evidence type="ECO:0000259" key="6">
    <source>
        <dbReference type="Pfam" id="PF08028"/>
    </source>
</evidence>
<dbReference type="KEGG" id="srt:Srot_2597"/>
<name>D6ZC63_SEGRD</name>
<keyword evidence="1" id="KW-0285">Flavoprotein</keyword>
<dbReference type="GO" id="GO:0005737">
    <property type="term" value="C:cytoplasm"/>
    <property type="evidence" value="ECO:0007669"/>
    <property type="project" value="TreeGrafter"/>
</dbReference>
<dbReference type="InterPro" id="IPR006091">
    <property type="entry name" value="Acyl-CoA_Oxase/DH_mid-dom"/>
</dbReference>
<evidence type="ECO:0000256" key="1">
    <source>
        <dbReference type="ARBA" id="ARBA00022630"/>
    </source>
</evidence>
<dbReference type="Gene3D" id="1.10.540.10">
    <property type="entry name" value="Acyl-CoA dehydrogenase/oxidase, N-terminal domain"/>
    <property type="match status" value="1"/>
</dbReference>
<dbReference type="Gene3D" id="1.20.140.10">
    <property type="entry name" value="Butyryl-CoA Dehydrogenase, subunit A, domain 3"/>
    <property type="match status" value="1"/>
</dbReference>
<evidence type="ECO:0000259" key="4">
    <source>
        <dbReference type="Pfam" id="PF02770"/>
    </source>
</evidence>
<dbReference type="Pfam" id="PF02771">
    <property type="entry name" value="Acyl-CoA_dh_N"/>
    <property type="match status" value="1"/>
</dbReference>
<evidence type="ECO:0000259" key="5">
    <source>
        <dbReference type="Pfam" id="PF02771"/>
    </source>
</evidence>
<dbReference type="HOGENOM" id="CLU_018204_10_0_11"/>
<dbReference type="InterPro" id="IPR050741">
    <property type="entry name" value="Acyl-CoA_dehydrogenase"/>
</dbReference>
<reference evidence="7 8" key="1">
    <citation type="journal article" date="2010" name="Stand. Genomic Sci.">
        <title>Complete genome sequence of Segniliparus rotundus type strain (CDC 1076).</title>
        <authorList>
            <person name="Sikorski J."/>
            <person name="Lapidus A."/>
            <person name="Copeland A."/>
            <person name="Misra M."/>
            <person name="Glavina Del Rio T."/>
            <person name="Nolan M."/>
            <person name="Lucas S."/>
            <person name="Chen F."/>
            <person name="Tice H."/>
            <person name="Cheng J.F."/>
            <person name="Jando M."/>
            <person name="Schneider S."/>
            <person name="Bruce D."/>
            <person name="Goodwin L."/>
            <person name="Pitluck S."/>
            <person name="Liolios K."/>
            <person name="Mikhailova N."/>
            <person name="Pati A."/>
            <person name="Ivanova N."/>
            <person name="Mavromatis K."/>
            <person name="Chen A."/>
            <person name="Palaniappan K."/>
            <person name="Chertkov O."/>
            <person name="Land M."/>
            <person name="Hauser L."/>
            <person name="Chang Y.J."/>
            <person name="Jeffries C.D."/>
            <person name="Brettin T."/>
            <person name="Detter J.C."/>
            <person name="Han C."/>
            <person name="Rohde M."/>
            <person name="Goker M."/>
            <person name="Bristow J."/>
            <person name="Eisen J.A."/>
            <person name="Markowitz V."/>
            <person name="Hugenholtz P."/>
            <person name="Kyrpides N.C."/>
            <person name="Klenk H.P."/>
        </authorList>
    </citation>
    <scope>NUCLEOTIDE SEQUENCE [LARGE SCALE GENOMIC DNA]</scope>
    <source>
        <strain evidence="8">ATCC BAA-972 / CDC 1076 / CIP 108378 / DSM 44985 / JCM 13578</strain>
    </source>
</reference>
<evidence type="ECO:0000256" key="2">
    <source>
        <dbReference type="ARBA" id="ARBA00023002"/>
    </source>
</evidence>
<organism evidence="7 8">
    <name type="scientific">Segniliparus rotundus (strain ATCC BAA-972 / CDC 1076 / CIP 108378 / DSM 44985 / JCM 13578)</name>
    <dbReference type="NCBI Taxonomy" id="640132"/>
    <lineage>
        <taxon>Bacteria</taxon>
        <taxon>Bacillati</taxon>
        <taxon>Actinomycetota</taxon>
        <taxon>Actinomycetes</taxon>
        <taxon>Mycobacteriales</taxon>
        <taxon>Segniliparaceae</taxon>
        <taxon>Segniliparus</taxon>
    </lineage>
</organism>
<accession>D6ZC63</accession>
<dbReference type="GO" id="GO:0050660">
    <property type="term" value="F:flavin adenine dinucleotide binding"/>
    <property type="evidence" value="ECO:0007669"/>
    <property type="project" value="InterPro"/>
</dbReference>
<dbReference type="InterPro" id="IPR013107">
    <property type="entry name" value="Acyl-CoA_DH_C"/>
</dbReference>
<dbReference type="Gene3D" id="2.40.110.10">
    <property type="entry name" value="Butyryl-CoA Dehydrogenase, subunit A, domain 2"/>
    <property type="match status" value="1"/>
</dbReference>
<gene>
    <name evidence="7" type="ordered locus">Srot_2597</name>
</gene>
<comment type="similarity">
    <text evidence="3">Belongs to the HpaH/HsaA monooxygenase family.</text>
</comment>
<feature type="domain" description="Acyl-CoA dehydrogenase/oxidase N-terminal" evidence="5">
    <location>
        <begin position="57"/>
        <end position="150"/>
    </location>
</feature>
<dbReference type="GO" id="GO:0003995">
    <property type="term" value="F:acyl-CoA dehydrogenase activity"/>
    <property type="evidence" value="ECO:0007669"/>
    <property type="project" value="TreeGrafter"/>
</dbReference>
<keyword evidence="8" id="KW-1185">Reference proteome</keyword>
<feature type="domain" description="Acyl-CoA dehydrogenase C-terminal" evidence="6">
    <location>
        <begin position="275"/>
        <end position="409"/>
    </location>
</feature>
<evidence type="ECO:0000313" key="8">
    <source>
        <dbReference type="Proteomes" id="UP000002247"/>
    </source>
</evidence>
<sequence length="447" mass="48307">MKMLANCGKSQNFARSRPLWPLVAGPAAPSIADMSTAVFSPAPSDTELSARFRPVFEEIAKGATERERERRLPFAEVELLLEAGYTRLRVPQEFGGLGASLPQLFRLNIELAEAESNLPQALRVHTGFVEDLRLDTDPQRREHWLRKAGEGAIFGNGITEPGAGFHDRYQTTLSQDGAHWRLDGEKFYSTGSLFADHILVAAQRGDERVGVLVDADQPGVSQQDDWDGFGQRLTASGTSRYAGVQVAADRVFEGGYGTPGKGHQAALLQLVQLSVLAGIAKRAVADIVAVTQQRTRTYNHALADLPKDDPLVQQVIGRGEGAAFAARATVLAVAELLGEILDRLNAGEDVPPQAYDEAELAAAKAQSSVIPLVLRSVTDLFEVGGASLTRSGAALDRHWRNARTISLHNPVIYKEQRVGANLLVGEAPPYAWTVGERNLPADKGALQ</sequence>
<dbReference type="InterPro" id="IPR013786">
    <property type="entry name" value="AcylCoA_DH/ox_N"/>
</dbReference>
<evidence type="ECO:0000256" key="3">
    <source>
        <dbReference type="ARBA" id="ARBA00049661"/>
    </source>
</evidence>
<dbReference type="InterPro" id="IPR009100">
    <property type="entry name" value="AcylCoA_DH/oxidase_NM_dom_sf"/>
</dbReference>
<dbReference type="InterPro" id="IPR036250">
    <property type="entry name" value="AcylCo_DH-like_C"/>
</dbReference>
<evidence type="ECO:0000313" key="7">
    <source>
        <dbReference type="EMBL" id="ADG99032.1"/>
    </source>
</evidence>
<dbReference type="Pfam" id="PF08028">
    <property type="entry name" value="Acyl-CoA_dh_2"/>
    <property type="match status" value="1"/>
</dbReference>
<dbReference type="EMBL" id="CP001958">
    <property type="protein sequence ID" value="ADG99032.1"/>
    <property type="molecule type" value="Genomic_DNA"/>
</dbReference>
<dbReference type="PANTHER" id="PTHR48083">
    <property type="entry name" value="MEDIUM-CHAIN SPECIFIC ACYL-COA DEHYDROGENASE, MITOCHONDRIAL-RELATED"/>
    <property type="match status" value="1"/>
</dbReference>